<comment type="caution">
    <text evidence="2">The sequence shown here is derived from an EMBL/GenBank/DDBJ whole genome shotgun (WGS) entry which is preliminary data.</text>
</comment>
<feature type="compositionally biased region" description="Low complexity" evidence="1">
    <location>
        <begin position="1"/>
        <end position="10"/>
    </location>
</feature>
<evidence type="ECO:0000313" key="3">
    <source>
        <dbReference type="Proteomes" id="UP000238296"/>
    </source>
</evidence>
<dbReference type="AlphaFoldDB" id="A0A2S8BNF4"/>
<dbReference type="Proteomes" id="UP000238296">
    <property type="component" value="Unassembled WGS sequence"/>
</dbReference>
<organism evidence="2 3">
    <name type="scientific">Mycobacterium talmoniae</name>
    <dbReference type="NCBI Taxonomy" id="1858794"/>
    <lineage>
        <taxon>Bacteria</taxon>
        <taxon>Bacillati</taxon>
        <taxon>Actinomycetota</taxon>
        <taxon>Actinomycetes</taxon>
        <taxon>Mycobacteriales</taxon>
        <taxon>Mycobacteriaceae</taxon>
        <taxon>Mycobacterium</taxon>
    </lineage>
</organism>
<reference evidence="2 3" key="1">
    <citation type="journal article" date="2017" name="Int. J. Syst. Evol. Microbiol.">
        <title>Mycobacterium talmoniae sp. nov., a slowly growing mycobacterium isolated from human respiratory samples.</title>
        <authorList>
            <person name="Davidson R.M."/>
            <person name="DeGroote M.A."/>
            <person name="Marola J.L."/>
            <person name="Buss S."/>
            <person name="Jones V."/>
            <person name="McNeil M.R."/>
            <person name="Freifeld A.G."/>
            <person name="Elaine Epperson L."/>
            <person name="Hasan N.A."/>
            <person name="Jackson M."/>
            <person name="Iwen P.C."/>
            <person name="Salfinger M."/>
            <person name="Strong M."/>
        </authorList>
    </citation>
    <scope>NUCLEOTIDE SEQUENCE [LARGE SCALE GENOMIC DNA]</scope>
    <source>
        <strain evidence="2 3">ATCC BAA-2683</strain>
    </source>
</reference>
<accession>A0A2S8BNF4</accession>
<protein>
    <submittedName>
        <fullName evidence="2">Uncharacterized protein</fullName>
    </submittedName>
</protein>
<name>A0A2S8BNF4_9MYCO</name>
<evidence type="ECO:0000256" key="1">
    <source>
        <dbReference type="SAM" id="MobiDB-lite"/>
    </source>
</evidence>
<gene>
    <name evidence="2" type="ORF">C1Y40_01587</name>
</gene>
<dbReference type="EMBL" id="PPEA01000225">
    <property type="protein sequence ID" value="PQM48191.1"/>
    <property type="molecule type" value="Genomic_DNA"/>
</dbReference>
<sequence length="88" mass="8907">MTGTPSSPTTNPMPPASFNVPSIGSQDRGTPTRAELASTNLAGTRSAAPTAAVAIAVISVMTTDRLMVLGLLGLVNGLTCVTAPVRER</sequence>
<proteinExistence type="predicted"/>
<feature type="compositionally biased region" description="Polar residues" evidence="1">
    <location>
        <begin position="19"/>
        <end position="29"/>
    </location>
</feature>
<feature type="region of interest" description="Disordered" evidence="1">
    <location>
        <begin position="1"/>
        <end position="32"/>
    </location>
</feature>
<evidence type="ECO:0000313" key="2">
    <source>
        <dbReference type="EMBL" id="PQM48191.1"/>
    </source>
</evidence>